<dbReference type="AlphaFoldDB" id="A0A3G8XGA6"/>
<dbReference type="SUPFAM" id="SSF46689">
    <property type="entry name" value="Homeodomain-like"/>
    <property type="match status" value="2"/>
</dbReference>
<evidence type="ECO:0000313" key="5">
    <source>
        <dbReference type="EMBL" id="AZI32410.1"/>
    </source>
</evidence>
<dbReference type="PANTHER" id="PTHR47893">
    <property type="entry name" value="REGULATORY PROTEIN PCHR"/>
    <property type="match status" value="1"/>
</dbReference>
<keyword evidence="1" id="KW-0805">Transcription regulation</keyword>
<evidence type="ECO:0000259" key="4">
    <source>
        <dbReference type="PROSITE" id="PS01124"/>
    </source>
</evidence>
<dbReference type="InterPro" id="IPR018060">
    <property type="entry name" value="HTH_AraC"/>
</dbReference>
<dbReference type="EMBL" id="CP034159">
    <property type="protein sequence ID" value="AZI32410.1"/>
    <property type="molecule type" value="Genomic_DNA"/>
</dbReference>
<reference evidence="6" key="1">
    <citation type="submission" date="2018-11" db="EMBL/GenBank/DDBJ databases">
        <title>Proposal to divide the Flavobacteriaceae and reorganize its genera based on Amino Acid Identity values calculated from whole genome sequences.</title>
        <authorList>
            <person name="Nicholson A.C."/>
            <person name="Gulvik C.A."/>
            <person name="Whitney A.M."/>
            <person name="Humrighouse B.W."/>
            <person name="Bell M."/>
            <person name="Holmes B."/>
            <person name="Steigerwalt A.G."/>
            <person name="Villarma A."/>
            <person name="Sheth M."/>
            <person name="Batra D."/>
            <person name="Pryor J."/>
            <person name="Bernardet J.-F."/>
            <person name="Hugo C."/>
            <person name="Kampfer P."/>
            <person name="Newman J.D."/>
            <person name="McQuiston J.R."/>
        </authorList>
    </citation>
    <scope>NUCLEOTIDE SEQUENCE [LARGE SCALE GENOMIC DNA]</scope>
    <source>
        <strain evidence="6">G0081</strain>
    </source>
</reference>
<dbReference type="GO" id="GO:0003700">
    <property type="term" value="F:DNA-binding transcription factor activity"/>
    <property type="evidence" value="ECO:0007669"/>
    <property type="project" value="InterPro"/>
</dbReference>
<proteinExistence type="predicted"/>
<dbReference type="PROSITE" id="PS01124">
    <property type="entry name" value="HTH_ARAC_FAMILY_2"/>
    <property type="match status" value="1"/>
</dbReference>
<dbReference type="GO" id="GO:0043565">
    <property type="term" value="F:sequence-specific DNA binding"/>
    <property type="evidence" value="ECO:0007669"/>
    <property type="project" value="InterPro"/>
</dbReference>
<dbReference type="RefSeq" id="WP_125022882.1">
    <property type="nucleotide sequence ID" value="NZ_CP034159.1"/>
</dbReference>
<evidence type="ECO:0000256" key="3">
    <source>
        <dbReference type="ARBA" id="ARBA00023163"/>
    </source>
</evidence>
<name>A0A3G8XGA6_9FLAO</name>
<dbReference type="KEGG" id="ccas:EIB73_04080"/>
<dbReference type="SMART" id="SM00342">
    <property type="entry name" value="HTH_ARAC"/>
    <property type="match status" value="1"/>
</dbReference>
<gene>
    <name evidence="5" type="ORF">EIB73_04080</name>
</gene>
<dbReference type="InterPro" id="IPR009057">
    <property type="entry name" value="Homeodomain-like_sf"/>
</dbReference>
<dbReference type="InterPro" id="IPR020449">
    <property type="entry name" value="Tscrpt_reg_AraC-type_HTH"/>
</dbReference>
<dbReference type="InterPro" id="IPR053142">
    <property type="entry name" value="PchR_regulatory_protein"/>
</dbReference>
<sequence>MSTYQVNSIPLKDVIISLAKSFGVKYQNRCGEYFLSIPKHIGEGQIRGINFENGLGLIIYKAIFKEDTRLEFTLDEIHPVKFVYTLHGSISHEFANENIKHSIEEFRCAIVASERNNGHIIEFKKNILHEVVSVEIDRKTFGVKENCELAGWNSELKNVITDVEGVSQFYHVDSCGIYYKNILQNIDDYKELLIAHQLNLQAMTLEMFVQQVVQFDDDRLTAEERSILRIQELKRVEEAGNHIKENINGDLSVKNISRITGLNPNKLQTGFKYLYSTTLNEYVTNSRLEQAKILLQNKEYNVNAVVAAVGLESSSYFSKIFKKKYGITPKQYKNVEF</sequence>
<feature type="domain" description="HTH araC/xylS-type" evidence="4">
    <location>
        <begin position="237"/>
        <end position="335"/>
    </location>
</feature>
<dbReference type="OrthoDB" id="2666928at2"/>
<keyword evidence="3" id="KW-0804">Transcription</keyword>
<evidence type="ECO:0000313" key="6">
    <source>
        <dbReference type="Proteomes" id="UP000270185"/>
    </source>
</evidence>
<dbReference type="Gene3D" id="1.10.10.60">
    <property type="entry name" value="Homeodomain-like"/>
    <property type="match status" value="2"/>
</dbReference>
<organism evidence="5 6">
    <name type="scientific">Kaistella carnis</name>
    <dbReference type="NCBI Taxonomy" id="1241979"/>
    <lineage>
        <taxon>Bacteria</taxon>
        <taxon>Pseudomonadati</taxon>
        <taxon>Bacteroidota</taxon>
        <taxon>Flavobacteriia</taxon>
        <taxon>Flavobacteriales</taxon>
        <taxon>Weeksellaceae</taxon>
        <taxon>Chryseobacterium group</taxon>
        <taxon>Kaistella</taxon>
    </lineage>
</organism>
<keyword evidence="6" id="KW-1185">Reference proteome</keyword>
<evidence type="ECO:0000256" key="1">
    <source>
        <dbReference type="ARBA" id="ARBA00023015"/>
    </source>
</evidence>
<dbReference type="PANTHER" id="PTHR47893:SF1">
    <property type="entry name" value="REGULATORY PROTEIN PCHR"/>
    <property type="match status" value="1"/>
</dbReference>
<protein>
    <submittedName>
        <fullName evidence="5">AraC family transcriptional regulator</fullName>
    </submittedName>
</protein>
<dbReference type="PRINTS" id="PR00032">
    <property type="entry name" value="HTHARAC"/>
</dbReference>
<evidence type="ECO:0000256" key="2">
    <source>
        <dbReference type="ARBA" id="ARBA00023125"/>
    </source>
</evidence>
<accession>A0A3G8XGA6</accession>
<dbReference type="Pfam" id="PF12833">
    <property type="entry name" value="HTH_18"/>
    <property type="match status" value="1"/>
</dbReference>
<keyword evidence="2" id="KW-0238">DNA-binding</keyword>
<dbReference type="Proteomes" id="UP000270185">
    <property type="component" value="Chromosome"/>
</dbReference>